<name>A0ABP0YWZ3_9ROSI</name>
<dbReference type="InterPro" id="IPR000743">
    <property type="entry name" value="Glyco_hydro_28"/>
</dbReference>
<evidence type="ECO:0000313" key="11">
    <source>
        <dbReference type="EMBL" id="CAK9325049.1"/>
    </source>
</evidence>
<dbReference type="InterPro" id="IPR012334">
    <property type="entry name" value="Pectin_lyas_fold"/>
</dbReference>
<dbReference type="Pfam" id="PF00295">
    <property type="entry name" value="Glyco_hydro_28"/>
    <property type="match status" value="1"/>
</dbReference>
<gene>
    <name evidence="11" type="ORF">CITCOLO1_LOCUS17301</name>
</gene>
<evidence type="ECO:0000256" key="8">
    <source>
        <dbReference type="PROSITE-ProRule" id="PRU10052"/>
    </source>
</evidence>
<evidence type="ECO:0000256" key="5">
    <source>
        <dbReference type="ARBA" id="ARBA00022801"/>
    </source>
</evidence>
<evidence type="ECO:0000256" key="7">
    <source>
        <dbReference type="ARBA" id="ARBA00023316"/>
    </source>
</evidence>
<proteinExistence type="inferred from homology"/>
<dbReference type="Gene3D" id="2.160.20.10">
    <property type="entry name" value="Single-stranded right-handed beta-helix, Pectin lyase-like"/>
    <property type="match status" value="1"/>
</dbReference>
<evidence type="ECO:0000256" key="4">
    <source>
        <dbReference type="ARBA" id="ARBA00022525"/>
    </source>
</evidence>
<keyword evidence="10" id="KW-0732">Signal</keyword>
<dbReference type="InterPro" id="IPR006626">
    <property type="entry name" value="PbH1"/>
</dbReference>
<feature type="chain" id="PRO_5045477626" description="Polygalacturonase" evidence="10">
    <location>
        <begin position="25"/>
        <end position="398"/>
    </location>
</feature>
<evidence type="ECO:0000256" key="10">
    <source>
        <dbReference type="SAM" id="SignalP"/>
    </source>
</evidence>
<accession>A0ABP0YWZ3</accession>
<evidence type="ECO:0000256" key="2">
    <source>
        <dbReference type="ARBA" id="ARBA00008834"/>
    </source>
</evidence>
<evidence type="ECO:0008006" key="13">
    <source>
        <dbReference type="Google" id="ProtNLM"/>
    </source>
</evidence>
<evidence type="ECO:0000313" key="12">
    <source>
        <dbReference type="Proteomes" id="UP001642487"/>
    </source>
</evidence>
<dbReference type="PROSITE" id="PS00502">
    <property type="entry name" value="POLYGALACTURONASE"/>
    <property type="match status" value="1"/>
</dbReference>
<comment type="similarity">
    <text evidence="2 9">Belongs to the glycosyl hydrolase 28 family.</text>
</comment>
<dbReference type="EMBL" id="OZ021740">
    <property type="protein sequence ID" value="CAK9325049.1"/>
    <property type="molecule type" value="Genomic_DNA"/>
</dbReference>
<dbReference type="Proteomes" id="UP001642487">
    <property type="component" value="Chromosome 6"/>
</dbReference>
<keyword evidence="6 9" id="KW-0326">Glycosidase</keyword>
<keyword evidence="7" id="KW-0961">Cell wall biogenesis/degradation</keyword>
<reference evidence="11 12" key="1">
    <citation type="submission" date="2024-03" db="EMBL/GenBank/DDBJ databases">
        <authorList>
            <person name="Gkanogiannis A."/>
            <person name="Becerra Lopez-Lavalle L."/>
        </authorList>
    </citation>
    <scope>NUCLEOTIDE SEQUENCE [LARGE SCALE GENOMIC DNA]</scope>
</reference>
<comment type="subcellular location">
    <subcellularLocation>
        <location evidence="1">Secreted</location>
        <location evidence="1">Cell wall</location>
    </subcellularLocation>
</comment>
<evidence type="ECO:0000256" key="1">
    <source>
        <dbReference type="ARBA" id="ARBA00004191"/>
    </source>
</evidence>
<keyword evidence="12" id="KW-1185">Reference proteome</keyword>
<feature type="active site" evidence="8">
    <location>
        <position position="243"/>
    </location>
</feature>
<sequence>MKLIFAVVFTTSIAIFSLWTVSASSHFNVFDYGAVGNGKADDSEAFLKAWNDVCGATEDSPTLHAPIGKTYMLNPVKFQGPCKSKQVNFHLGGTLLAPKKDKWPSDIGVDKWVEFVDVEGLNLKGGGKFDGQGSLWWENCVHKHCKRPATLYFHNCNGLLVKEMKYVNSGMNHISVNECNDVIIANIYISAPDESPNTDGIDVSKSKNVLIVDSVIATGDDCIAINNGSSNINIIGITCGPGHGISIGSLGKDGKYNVVENVYVSNCFLKDTQNGVRIKTWQGGYGYARNITFEKIILKNAKNPIIIDQYYTSFAYSRKNKGMAIKVSDVTYREINGTSANEDAVTLNCSQARCTNIILDHVSIKTTNSEKEAKTFCQNVEGESSFVVPSVPCLSKSH</sequence>
<organism evidence="11 12">
    <name type="scientific">Citrullus colocynthis</name>
    <name type="common">colocynth</name>
    <dbReference type="NCBI Taxonomy" id="252529"/>
    <lineage>
        <taxon>Eukaryota</taxon>
        <taxon>Viridiplantae</taxon>
        <taxon>Streptophyta</taxon>
        <taxon>Embryophyta</taxon>
        <taxon>Tracheophyta</taxon>
        <taxon>Spermatophyta</taxon>
        <taxon>Magnoliopsida</taxon>
        <taxon>eudicotyledons</taxon>
        <taxon>Gunneridae</taxon>
        <taxon>Pentapetalae</taxon>
        <taxon>rosids</taxon>
        <taxon>fabids</taxon>
        <taxon>Cucurbitales</taxon>
        <taxon>Cucurbitaceae</taxon>
        <taxon>Benincaseae</taxon>
        <taxon>Citrullus</taxon>
    </lineage>
</organism>
<dbReference type="SUPFAM" id="SSF51126">
    <property type="entry name" value="Pectin lyase-like"/>
    <property type="match status" value="1"/>
</dbReference>
<feature type="signal peptide" evidence="10">
    <location>
        <begin position="1"/>
        <end position="24"/>
    </location>
</feature>
<keyword evidence="3" id="KW-0134">Cell wall</keyword>
<evidence type="ECO:0000256" key="9">
    <source>
        <dbReference type="RuleBase" id="RU361169"/>
    </source>
</evidence>
<dbReference type="PANTHER" id="PTHR31375">
    <property type="match status" value="1"/>
</dbReference>
<evidence type="ECO:0000256" key="6">
    <source>
        <dbReference type="ARBA" id="ARBA00023295"/>
    </source>
</evidence>
<protein>
    <recommendedName>
        <fullName evidence="13">Polygalacturonase</fullName>
    </recommendedName>
</protein>
<keyword evidence="4" id="KW-0964">Secreted</keyword>
<dbReference type="SMART" id="SM00710">
    <property type="entry name" value="PbH1"/>
    <property type="match status" value="5"/>
</dbReference>
<evidence type="ECO:0000256" key="3">
    <source>
        <dbReference type="ARBA" id="ARBA00022512"/>
    </source>
</evidence>
<keyword evidence="5 9" id="KW-0378">Hydrolase</keyword>
<dbReference type="InterPro" id="IPR011050">
    <property type="entry name" value="Pectin_lyase_fold/virulence"/>
</dbReference>